<feature type="compositionally biased region" description="Polar residues" evidence="1">
    <location>
        <begin position="67"/>
        <end position="76"/>
    </location>
</feature>
<accession>A0A284RRF3</accession>
<reference evidence="3" key="1">
    <citation type="journal article" date="2017" name="Nat. Ecol. Evol.">
        <title>Genome expansion and lineage-specific genetic innovations in the forest pathogenic fungi Armillaria.</title>
        <authorList>
            <person name="Sipos G."/>
            <person name="Prasanna A.N."/>
            <person name="Walter M.C."/>
            <person name="O'Connor E."/>
            <person name="Balint B."/>
            <person name="Krizsan K."/>
            <person name="Kiss B."/>
            <person name="Hess J."/>
            <person name="Varga T."/>
            <person name="Slot J."/>
            <person name="Riley R."/>
            <person name="Boka B."/>
            <person name="Rigling D."/>
            <person name="Barry K."/>
            <person name="Lee J."/>
            <person name="Mihaltcheva S."/>
            <person name="LaButti K."/>
            <person name="Lipzen A."/>
            <person name="Waldron R."/>
            <person name="Moloney N.M."/>
            <person name="Sperisen C."/>
            <person name="Kredics L."/>
            <person name="Vagvoelgyi C."/>
            <person name="Patrignani A."/>
            <person name="Fitzpatrick D."/>
            <person name="Nagy I."/>
            <person name="Doyle S."/>
            <person name="Anderson J.B."/>
            <person name="Grigoriev I.V."/>
            <person name="Gueldener U."/>
            <person name="Muensterkoetter M."/>
            <person name="Nagy L.G."/>
        </authorList>
    </citation>
    <scope>NUCLEOTIDE SEQUENCE [LARGE SCALE GENOMIC DNA]</scope>
    <source>
        <strain evidence="3">C18/9</strain>
    </source>
</reference>
<evidence type="ECO:0000313" key="2">
    <source>
        <dbReference type="EMBL" id="SJL11347.1"/>
    </source>
</evidence>
<evidence type="ECO:0000256" key="1">
    <source>
        <dbReference type="SAM" id="MobiDB-lite"/>
    </source>
</evidence>
<dbReference type="AlphaFoldDB" id="A0A284RRF3"/>
<evidence type="ECO:0000313" key="3">
    <source>
        <dbReference type="Proteomes" id="UP000219338"/>
    </source>
</evidence>
<feature type="region of interest" description="Disordered" evidence="1">
    <location>
        <begin position="67"/>
        <end position="90"/>
    </location>
</feature>
<proteinExistence type="predicted"/>
<name>A0A284RRF3_ARMOS</name>
<gene>
    <name evidence="2" type="ORF">ARMOST_14750</name>
</gene>
<dbReference type="EMBL" id="FUEG01000014">
    <property type="protein sequence ID" value="SJL11347.1"/>
    <property type="molecule type" value="Genomic_DNA"/>
</dbReference>
<dbReference type="OrthoDB" id="10661337at2759"/>
<organism evidence="2 3">
    <name type="scientific">Armillaria ostoyae</name>
    <name type="common">Armillaria root rot fungus</name>
    <dbReference type="NCBI Taxonomy" id="47428"/>
    <lineage>
        <taxon>Eukaryota</taxon>
        <taxon>Fungi</taxon>
        <taxon>Dikarya</taxon>
        <taxon>Basidiomycota</taxon>
        <taxon>Agaricomycotina</taxon>
        <taxon>Agaricomycetes</taxon>
        <taxon>Agaricomycetidae</taxon>
        <taxon>Agaricales</taxon>
        <taxon>Marasmiineae</taxon>
        <taxon>Physalacriaceae</taxon>
        <taxon>Armillaria</taxon>
    </lineage>
</organism>
<sequence length="109" mass="11975">MTVVRILSALDVYMTSKTFNLPSTLIVDIIQLSQPTAKRCRGRYDSELRTDTYPGCPSYSYTNHGLNHGSLRTSSPASPPDAATHLAKLRPMPSSRVAQVNLALPSRSR</sequence>
<keyword evidence="3" id="KW-1185">Reference proteome</keyword>
<dbReference type="Proteomes" id="UP000219338">
    <property type="component" value="Unassembled WGS sequence"/>
</dbReference>
<protein>
    <submittedName>
        <fullName evidence="2">Uncharacterized protein</fullName>
    </submittedName>
</protein>